<comment type="caution">
    <text evidence="2">The sequence shown here is derived from an EMBL/GenBank/DDBJ whole genome shotgun (WGS) entry which is preliminary data.</text>
</comment>
<keyword evidence="3" id="KW-1185">Reference proteome</keyword>
<reference evidence="2 3" key="2">
    <citation type="submission" date="2016-08" db="EMBL/GenBank/DDBJ databases">
        <title>Pervasive Adenine N6-methylation of Active Genes in Fungi.</title>
        <authorList>
            <consortium name="DOE Joint Genome Institute"/>
            <person name="Mondo S.J."/>
            <person name="Dannebaum R.O."/>
            <person name="Kuo R.C."/>
            <person name="Labutti K."/>
            <person name="Haridas S."/>
            <person name="Kuo A."/>
            <person name="Salamov A."/>
            <person name="Ahrendt S.R."/>
            <person name="Lipzen A."/>
            <person name="Sullivan W."/>
            <person name="Andreopoulos W.B."/>
            <person name="Clum A."/>
            <person name="Lindquist E."/>
            <person name="Daum C."/>
            <person name="Ramamoorthy G.K."/>
            <person name="Gryganskyi A."/>
            <person name="Culley D."/>
            <person name="Magnuson J.K."/>
            <person name="James T.Y."/>
            <person name="O'Malley M.A."/>
            <person name="Stajich J.E."/>
            <person name="Spatafora J.W."/>
            <person name="Visel A."/>
            <person name="Grigoriev I.V."/>
        </authorList>
    </citation>
    <scope>NUCLEOTIDE SEQUENCE [LARGE SCALE GENOMIC DNA]</scope>
    <source>
        <strain evidence="2 3">S4</strain>
    </source>
</reference>
<sequence>MINIENYQPEPSSEKLKNSTYKPEPNSTLRNNTIKTLGKEQVQEQEQEQEIEDFSKYEKALNKDNPSDITLNINDFLEEQEQFIKIASTSSFPYQNIDNEENEYAIERKLKYPINNPDCPTYLRYMNILKNEYSNYSNNNLFHLYNFCKVHNTRIRRKDLLKIATVDGKFNYGIDF</sequence>
<proteinExistence type="predicted"/>
<feature type="compositionally biased region" description="Polar residues" evidence="1">
    <location>
        <begin position="18"/>
        <end position="32"/>
    </location>
</feature>
<accession>A0A1Y1WZ34</accession>
<name>A0A1Y1WZ34_9FUNG</name>
<evidence type="ECO:0000256" key="1">
    <source>
        <dbReference type="SAM" id="MobiDB-lite"/>
    </source>
</evidence>
<dbReference type="Proteomes" id="UP000193944">
    <property type="component" value="Unassembled WGS sequence"/>
</dbReference>
<feature type="compositionally biased region" description="Polar residues" evidence="1">
    <location>
        <begin position="1"/>
        <end position="11"/>
    </location>
</feature>
<dbReference type="AlphaFoldDB" id="A0A1Y1WZ34"/>
<evidence type="ECO:0000313" key="2">
    <source>
        <dbReference type="EMBL" id="ORX78829.1"/>
    </source>
</evidence>
<gene>
    <name evidence="2" type="ORF">BCR32DRAFT_294797</name>
</gene>
<protein>
    <submittedName>
        <fullName evidence="2">Uncharacterized protein</fullName>
    </submittedName>
</protein>
<dbReference type="OrthoDB" id="2149270at2759"/>
<feature type="region of interest" description="Disordered" evidence="1">
    <location>
        <begin position="1"/>
        <end position="32"/>
    </location>
</feature>
<reference evidence="2 3" key="1">
    <citation type="submission" date="2016-08" db="EMBL/GenBank/DDBJ databases">
        <title>A Parts List for Fungal Cellulosomes Revealed by Comparative Genomics.</title>
        <authorList>
            <consortium name="DOE Joint Genome Institute"/>
            <person name="Haitjema C.H."/>
            <person name="Gilmore S.P."/>
            <person name="Henske J.K."/>
            <person name="Solomon K.V."/>
            <person name="De Groot R."/>
            <person name="Kuo A."/>
            <person name="Mondo S.J."/>
            <person name="Salamov A.A."/>
            <person name="Labutti K."/>
            <person name="Zhao Z."/>
            <person name="Chiniquy J."/>
            <person name="Barry K."/>
            <person name="Brewer H.M."/>
            <person name="Purvine S.O."/>
            <person name="Wright A.T."/>
            <person name="Boxma B."/>
            <person name="Van Alen T."/>
            <person name="Hackstein J.H."/>
            <person name="Baker S.E."/>
            <person name="Grigoriev I.V."/>
            <person name="O'Malley M.A."/>
        </authorList>
    </citation>
    <scope>NUCLEOTIDE SEQUENCE [LARGE SCALE GENOMIC DNA]</scope>
    <source>
        <strain evidence="2 3">S4</strain>
    </source>
</reference>
<organism evidence="2 3">
    <name type="scientific">Anaeromyces robustus</name>
    <dbReference type="NCBI Taxonomy" id="1754192"/>
    <lineage>
        <taxon>Eukaryota</taxon>
        <taxon>Fungi</taxon>
        <taxon>Fungi incertae sedis</taxon>
        <taxon>Chytridiomycota</taxon>
        <taxon>Chytridiomycota incertae sedis</taxon>
        <taxon>Neocallimastigomycetes</taxon>
        <taxon>Neocallimastigales</taxon>
        <taxon>Neocallimastigaceae</taxon>
        <taxon>Anaeromyces</taxon>
    </lineage>
</organism>
<dbReference type="EMBL" id="MCFG01000196">
    <property type="protein sequence ID" value="ORX78829.1"/>
    <property type="molecule type" value="Genomic_DNA"/>
</dbReference>
<evidence type="ECO:0000313" key="3">
    <source>
        <dbReference type="Proteomes" id="UP000193944"/>
    </source>
</evidence>